<dbReference type="NCBIfam" id="TIGR01552">
    <property type="entry name" value="phd_fam"/>
    <property type="match status" value="1"/>
</dbReference>
<dbReference type="InterPro" id="IPR006442">
    <property type="entry name" value="Antitoxin_Phd/YefM"/>
</dbReference>
<name>A0A1F5ZJY2_9BACT</name>
<reference evidence="3 4" key="1">
    <citation type="journal article" date="2016" name="Nat. Commun.">
        <title>Thousands of microbial genomes shed light on interconnected biogeochemical processes in an aquifer system.</title>
        <authorList>
            <person name="Anantharaman K."/>
            <person name="Brown C.T."/>
            <person name="Hug L.A."/>
            <person name="Sharon I."/>
            <person name="Castelle C.J."/>
            <person name="Probst A.J."/>
            <person name="Thomas B.C."/>
            <person name="Singh A."/>
            <person name="Wilkins M.J."/>
            <person name="Karaoz U."/>
            <person name="Brodie E.L."/>
            <person name="Williams K.H."/>
            <person name="Hubbard S.S."/>
            <person name="Banfield J.F."/>
        </authorList>
    </citation>
    <scope>NUCLEOTIDE SEQUENCE [LARGE SCALE GENOMIC DNA]</scope>
</reference>
<sequence length="117" mass="13841">MSFDNAYEKAYALDMNSPIPSTLTVSDARANLYDMMEEVRKYLKRFVITHHGKPQAVLLPVEDLESWEETLDILSNKKLMRDIRQAEKDFKAGRYYTLDEVEQRLQLKEKPRKRRSS</sequence>
<dbReference type="Gene3D" id="3.40.1620.10">
    <property type="entry name" value="YefM-like domain"/>
    <property type="match status" value="1"/>
</dbReference>
<gene>
    <name evidence="3" type="ORF">A2875_05485</name>
</gene>
<dbReference type="SUPFAM" id="SSF143120">
    <property type="entry name" value="YefM-like"/>
    <property type="match status" value="1"/>
</dbReference>
<dbReference type="Gene3D" id="1.10.1220.170">
    <property type="match status" value="1"/>
</dbReference>
<dbReference type="Pfam" id="PF02604">
    <property type="entry name" value="PhdYeFM_antitox"/>
    <property type="match status" value="1"/>
</dbReference>
<proteinExistence type="inferred from homology"/>
<dbReference type="InterPro" id="IPR051405">
    <property type="entry name" value="phD/YefM_antitoxin"/>
</dbReference>
<dbReference type="PANTHER" id="PTHR33713:SF6">
    <property type="entry name" value="ANTITOXIN YEFM"/>
    <property type="match status" value="1"/>
</dbReference>
<comment type="function">
    <text evidence="2">Antitoxin component of a type II toxin-antitoxin (TA) system.</text>
</comment>
<dbReference type="Proteomes" id="UP000177416">
    <property type="component" value="Unassembled WGS sequence"/>
</dbReference>
<comment type="similarity">
    <text evidence="1 2">Belongs to the phD/YefM antitoxin family.</text>
</comment>
<evidence type="ECO:0000313" key="4">
    <source>
        <dbReference type="Proteomes" id="UP000177416"/>
    </source>
</evidence>
<accession>A0A1F5ZJY2</accession>
<dbReference type="PANTHER" id="PTHR33713">
    <property type="entry name" value="ANTITOXIN YAFN-RELATED"/>
    <property type="match status" value="1"/>
</dbReference>
<evidence type="ECO:0000256" key="2">
    <source>
        <dbReference type="RuleBase" id="RU362080"/>
    </source>
</evidence>
<dbReference type="EMBL" id="MFJJ01000058">
    <property type="protein sequence ID" value="OGG12634.1"/>
    <property type="molecule type" value="Genomic_DNA"/>
</dbReference>
<organism evidence="3 4">
    <name type="scientific">Candidatus Gottesmanbacteria bacterium RIFCSPHIGHO2_01_FULL_46_14</name>
    <dbReference type="NCBI Taxonomy" id="1798380"/>
    <lineage>
        <taxon>Bacteria</taxon>
        <taxon>Candidatus Gottesmaniibacteriota</taxon>
    </lineage>
</organism>
<dbReference type="AlphaFoldDB" id="A0A1F5ZJY2"/>
<evidence type="ECO:0000313" key="3">
    <source>
        <dbReference type="EMBL" id="OGG12634.1"/>
    </source>
</evidence>
<evidence type="ECO:0000256" key="1">
    <source>
        <dbReference type="ARBA" id="ARBA00009981"/>
    </source>
</evidence>
<comment type="caution">
    <text evidence="3">The sequence shown here is derived from an EMBL/GenBank/DDBJ whole genome shotgun (WGS) entry which is preliminary data.</text>
</comment>
<protein>
    <recommendedName>
        <fullName evidence="2">Antitoxin</fullName>
    </recommendedName>
</protein>
<dbReference type="InterPro" id="IPR036165">
    <property type="entry name" value="YefM-like_sf"/>
</dbReference>